<feature type="domain" description="Ankyrin repeat" evidence="9">
    <location>
        <begin position="155"/>
        <end position="412"/>
    </location>
</feature>
<evidence type="ECO:0000256" key="2">
    <source>
        <dbReference type="ARBA" id="ARBA00022737"/>
    </source>
</evidence>
<dbReference type="GO" id="GO:0006621">
    <property type="term" value="P:protein retention in ER lumen"/>
    <property type="evidence" value="ECO:0007669"/>
    <property type="project" value="TreeGrafter"/>
</dbReference>
<dbReference type="Pfam" id="PF11904">
    <property type="entry name" value="ANKRD13_C"/>
    <property type="match status" value="1"/>
</dbReference>
<dbReference type="InterPro" id="IPR055285">
    <property type="entry name" value="ANKRD13_C"/>
</dbReference>
<comment type="function">
    <text evidence="7">Acts as a molecular chaperone for G protein-coupled receptors, regulating their biogenesis and exit from the ER.</text>
</comment>
<evidence type="ECO:0000256" key="7">
    <source>
        <dbReference type="ARBA" id="ARBA00037107"/>
    </source>
</evidence>
<dbReference type="PANTHER" id="PTHR12447:SF25">
    <property type="entry name" value="ANKYRIN REPEAT DOMAIN-CONTAINING PROTEIN 13C"/>
    <property type="match status" value="1"/>
</dbReference>
<dbReference type="PROSITE" id="PS50297">
    <property type="entry name" value="ANK_REP_REGION"/>
    <property type="match status" value="1"/>
</dbReference>
<evidence type="ECO:0000256" key="8">
    <source>
        <dbReference type="PROSITE-ProRule" id="PRU00023"/>
    </source>
</evidence>
<evidence type="ECO:0000256" key="1">
    <source>
        <dbReference type="ARBA" id="ARBA00004586"/>
    </source>
</evidence>
<dbReference type="SMART" id="SM00248">
    <property type="entry name" value="ANK"/>
    <property type="match status" value="2"/>
</dbReference>
<dbReference type="GO" id="GO:0005789">
    <property type="term" value="C:endoplasmic reticulum membrane"/>
    <property type="evidence" value="ECO:0007669"/>
    <property type="project" value="UniProtKB-SubCell"/>
</dbReference>
<dbReference type="PROSITE" id="PS50088">
    <property type="entry name" value="ANK_REPEAT"/>
    <property type="match status" value="1"/>
</dbReference>
<accession>A0A8K1V7G3</accession>
<proteinExistence type="evidence at transcript level"/>
<dbReference type="InterPro" id="IPR036770">
    <property type="entry name" value="Ankyrin_rpt-contain_sf"/>
</dbReference>
<comment type="subcellular location">
    <subcellularLocation>
        <location evidence="1">Endoplasmic reticulum membrane</location>
    </subcellularLocation>
</comment>
<dbReference type="SUPFAM" id="SSF48403">
    <property type="entry name" value="Ankyrin repeat"/>
    <property type="match status" value="1"/>
</dbReference>
<dbReference type="InterPro" id="IPR002110">
    <property type="entry name" value="Ankyrin_rpt"/>
</dbReference>
<reference evidence="10" key="1">
    <citation type="submission" date="2020-08" db="EMBL/GenBank/DDBJ databases">
        <authorList>
            <person name="Gehrke A.R."/>
            <person name="Srivastava M."/>
        </authorList>
    </citation>
    <scope>NUCLEOTIDE SEQUENCE</scope>
</reference>
<dbReference type="PANTHER" id="PTHR12447">
    <property type="entry name" value="ANKYRIN REPEAT DOMAIN-CONTAINING PROTEIN 13"/>
    <property type="match status" value="1"/>
</dbReference>
<dbReference type="Gene3D" id="1.25.40.20">
    <property type="entry name" value="Ankyrin repeat-containing domain"/>
    <property type="match status" value="1"/>
</dbReference>
<feature type="repeat" description="ANK" evidence="8">
    <location>
        <begin position="39"/>
        <end position="71"/>
    </location>
</feature>
<evidence type="ECO:0000259" key="9">
    <source>
        <dbReference type="Pfam" id="PF11904"/>
    </source>
</evidence>
<keyword evidence="3" id="KW-0256">Endoplasmic reticulum</keyword>
<protein>
    <submittedName>
        <fullName evidence="10">Ankrd</fullName>
    </submittedName>
</protein>
<evidence type="ECO:0000313" key="10">
    <source>
        <dbReference type="EMBL" id="UEC49173.1"/>
    </source>
</evidence>
<evidence type="ECO:0000256" key="5">
    <source>
        <dbReference type="ARBA" id="ARBA00023136"/>
    </source>
</evidence>
<name>A0A8K1V7G3_HOFMI</name>
<dbReference type="InterPro" id="IPR021832">
    <property type="entry name" value="ANKRD13"/>
</dbReference>
<evidence type="ECO:0000256" key="4">
    <source>
        <dbReference type="ARBA" id="ARBA00023043"/>
    </source>
</evidence>
<keyword evidence="5" id="KW-0472">Membrane</keyword>
<organism evidence="10">
    <name type="scientific">Hofstenia miamia</name>
    <name type="common">Three-banded panther worm</name>
    <dbReference type="NCBI Taxonomy" id="442651"/>
    <lineage>
        <taxon>Eukaryota</taxon>
        <taxon>Metazoa</taxon>
        <taxon>Xenacoelomorpha</taxon>
        <taxon>Acoelomorpha</taxon>
        <taxon>Acoela</taxon>
        <taxon>Hofsteniidae</taxon>
        <taxon>Hofstenia</taxon>
    </lineage>
</organism>
<sequence length="436" mass="50378">MGELLRLHRYAFENNVKALSELLGSETISEKTLNYKDKFGNTAIHLALILGHKECVELLLQHKASIKECNKEGWTPLSEAVSYGDRDIIRSVIERLREESKNNFDQRRLKIAQNLKNIPDFYLEAKWDFHTWVPLLSRFLPNDVCKIYKKGCTIRMDSTLIDFKDRQWKRGDISFLYQGDAKSIDRSLVVMDNCAKVFHSALETDTEADIEEQISMLLSNDIVSMSVSSKDIAFQKVKSGWIWKVDKIEDVGAFHSNFYTMNGFYLIVRKRREHLTDEMVHSNKNAMKLFSQHGTMDENFQCNYIESLSPPKKGRYSFEQYLMCDAQPSDLGRKKKVKITRKQIKAVLAVSDDFPLSKDILVDALEGFLPLKKFEKLVEFLRNKLPDGSPVRVDVPILPTIHAVISFTDYNPNIEDLPDSYFQIPDSYSEATTRIF</sequence>
<keyword evidence="4 8" id="KW-0040">ANK repeat</keyword>
<dbReference type="GO" id="GO:0005102">
    <property type="term" value="F:signaling receptor binding"/>
    <property type="evidence" value="ECO:0007669"/>
    <property type="project" value="TreeGrafter"/>
</dbReference>
<keyword evidence="2" id="KW-0677">Repeat</keyword>
<dbReference type="EMBL" id="MT863343">
    <property type="protein sequence ID" value="UEC49173.1"/>
    <property type="molecule type" value="mRNA"/>
</dbReference>
<dbReference type="AlphaFoldDB" id="A0A8K1V7G3"/>
<evidence type="ECO:0000256" key="6">
    <source>
        <dbReference type="ARBA" id="ARBA00023186"/>
    </source>
</evidence>
<evidence type="ECO:0000256" key="3">
    <source>
        <dbReference type="ARBA" id="ARBA00022824"/>
    </source>
</evidence>
<dbReference type="Pfam" id="PF12796">
    <property type="entry name" value="Ank_2"/>
    <property type="match status" value="1"/>
</dbReference>
<keyword evidence="6" id="KW-0143">Chaperone</keyword>